<dbReference type="AlphaFoldDB" id="A0A7W2AH26"/>
<keyword evidence="3" id="KW-0645">Protease</keyword>
<feature type="domain" description="Penicillin-binding protein transpeptidase" evidence="17">
    <location>
        <begin position="402"/>
        <end position="679"/>
    </location>
</feature>
<evidence type="ECO:0000256" key="11">
    <source>
        <dbReference type="ARBA" id="ARBA00023136"/>
    </source>
</evidence>
<dbReference type="InterPro" id="IPR001460">
    <property type="entry name" value="PCN-bd_Tpept"/>
</dbReference>
<evidence type="ECO:0000256" key="13">
    <source>
        <dbReference type="ARBA" id="ARBA00023316"/>
    </source>
</evidence>
<keyword evidence="12" id="KW-0511">Multifunctional enzyme</keyword>
<evidence type="ECO:0000256" key="6">
    <source>
        <dbReference type="ARBA" id="ARBA00022692"/>
    </source>
</evidence>
<dbReference type="GO" id="GO:0006508">
    <property type="term" value="P:proteolysis"/>
    <property type="evidence" value="ECO:0007669"/>
    <property type="project" value="UniProtKB-KW"/>
</dbReference>
<comment type="catalytic activity">
    <reaction evidence="15">
        <text>[GlcNAc-(1-&gt;4)-Mur2Ac(oyl-L-Ala-gamma-D-Glu-L-Lys-D-Ala-D-Ala)](n)-di-trans,octa-cis-undecaprenyl diphosphate + beta-D-GlcNAc-(1-&gt;4)-Mur2Ac(oyl-L-Ala-gamma-D-Glu-L-Lys-D-Ala-D-Ala)-di-trans,octa-cis-undecaprenyl diphosphate = [GlcNAc-(1-&gt;4)-Mur2Ac(oyl-L-Ala-gamma-D-Glu-L-Lys-D-Ala-D-Ala)](n+1)-di-trans,octa-cis-undecaprenyl diphosphate + di-trans,octa-cis-undecaprenyl diphosphate + H(+)</text>
        <dbReference type="Rhea" id="RHEA:23708"/>
        <dbReference type="Rhea" id="RHEA-COMP:9602"/>
        <dbReference type="Rhea" id="RHEA-COMP:9603"/>
        <dbReference type="ChEBI" id="CHEBI:15378"/>
        <dbReference type="ChEBI" id="CHEBI:58405"/>
        <dbReference type="ChEBI" id="CHEBI:60033"/>
        <dbReference type="ChEBI" id="CHEBI:78435"/>
        <dbReference type="EC" id="2.4.99.28"/>
    </reaction>
</comment>
<evidence type="ECO:0000256" key="3">
    <source>
        <dbReference type="ARBA" id="ARBA00022670"/>
    </source>
</evidence>
<dbReference type="Proteomes" id="UP000530514">
    <property type="component" value="Unassembled WGS sequence"/>
</dbReference>
<feature type="compositionally biased region" description="Gly residues" evidence="16">
    <location>
        <begin position="858"/>
        <end position="876"/>
    </location>
</feature>
<dbReference type="Gene3D" id="3.40.710.10">
    <property type="entry name" value="DD-peptidase/beta-lactamase superfamily"/>
    <property type="match status" value="1"/>
</dbReference>
<dbReference type="SUPFAM" id="SSF53955">
    <property type="entry name" value="Lysozyme-like"/>
    <property type="match status" value="1"/>
</dbReference>
<protein>
    <submittedName>
        <fullName evidence="19">Transglycosylase domain-containing protein</fullName>
    </submittedName>
</protein>
<dbReference type="RefSeq" id="WP_033100096.1">
    <property type="nucleotide sequence ID" value="NZ_JACEIP010000009.1"/>
</dbReference>
<feature type="compositionally biased region" description="Gly residues" evidence="16">
    <location>
        <begin position="883"/>
        <end position="893"/>
    </location>
</feature>
<dbReference type="InterPro" id="IPR050396">
    <property type="entry name" value="Glycosyltr_51/Transpeptidase"/>
</dbReference>
<dbReference type="GO" id="GO:0008955">
    <property type="term" value="F:peptidoglycan glycosyltransferase activity"/>
    <property type="evidence" value="ECO:0007669"/>
    <property type="project" value="UniProtKB-EC"/>
</dbReference>
<keyword evidence="11" id="KW-0472">Membrane</keyword>
<dbReference type="InterPro" id="IPR012338">
    <property type="entry name" value="Beta-lactam/transpept-like"/>
</dbReference>
<organism evidence="19 20">
    <name type="scientific">Thermoactinomyces daqus</name>
    <dbReference type="NCBI Taxonomy" id="1329516"/>
    <lineage>
        <taxon>Bacteria</taxon>
        <taxon>Bacillati</taxon>
        <taxon>Bacillota</taxon>
        <taxon>Bacilli</taxon>
        <taxon>Bacillales</taxon>
        <taxon>Thermoactinomycetaceae</taxon>
        <taxon>Thermoactinomyces</taxon>
    </lineage>
</organism>
<dbReference type="Pfam" id="PF00912">
    <property type="entry name" value="Transgly"/>
    <property type="match status" value="1"/>
</dbReference>
<evidence type="ECO:0000313" key="19">
    <source>
        <dbReference type="EMBL" id="MBA4542802.1"/>
    </source>
</evidence>
<sequence length="893" mass="96766">MDDFRKVSMRSGYSPMPPRSRSERVGPRSRSGGRGTGGPGKRGKKAGWRRFFTWKWFLLVLLTSFLLMVGGCSAIMMSANPNELNKVNKNNIAAASKIYAYNNKQEPVDSFGYDNREWISMDELLKHNKLMVNTFVKTEDRRFYQHHGVDFQGLARAVVKDVISMDKAEGASTITQQVCKNIVLENSAKTYTRKIKEIGCALNLERKLKEEGKDPKKQILEAYLNYISFGGNIAGVQMAAKSYFGYDLKKQELPVQDAAMLAGMPKGPSLYNPIRHKEKALERRNVILTQVMPVDDVMPPLISQAEADKLAQTPLNPCENCAEKYAKKSDFDAYKDLIQKELKEEYGIDPDDLATGSYQIYTALDPKAQGAVQEALKKDSLFTNASGTKLTAGGGKVDADAGITVIDPKTGGIRAIGGGRNFVHTAHIRALELHQPGSSIKPLTVYSPAIEKHDYNEYSIVHDKPVDWAGTWHPQNYEPGSFGDIRMEKMVEESYNLSTLNLLHDVVTLPVAFEYAQKLGLNLVPNDQAYAALGLGGLTNGVNTVQMAGAYSVFPNGGYYYTPHAIVKVVDADGDVRKRKHPIEDTPTNVFSKKTAYYMTRMLKKVVSEGTGSTFAGLHNGWDVAGKTGTINGEKSGWFVGYTPDLVCAVDVFYPGYSGDDYVKMTGGTAPAKIFSYVMKKLTDDKPPKHFSNFGVPDPQPPFELHAPHLTAVSQEDGVLLQWQAQPNRVKYQVFRDGQMIAELGPGSTSYKDTDAKPPAASGGDGGDGGFWDKIIGGGAAQSKSYTYKVVAIDTQATDPGAAQKESNSVTVTLSPKKPENPDPNGNTNDQNGQNGQNGGQNGNNPGGIFNPPPSDGGQNGGGTQDGGGQDGGSTGGNDKPPKGGGGGGGGWW</sequence>
<evidence type="ECO:0000256" key="2">
    <source>
        <dbReference type="ARBA" id="ARBA00022645"/>
    </source>
</evidence>
<evidence type="ECO:0000256" key="7">
    <source>
        <dbReference type="ARBA" id="ARBA00022801"/>
    </source>
</evidence>
<feature type="region of interest" description="Disordered" evidence="16">
    <location>
        <begin position="1"/>
        <end position="45"/>
    </location>
</feature>
<evidence type="ECO:0000256" key="5">
    <source>
        <dbReference type="ARBA" id="ARBA00022679"/>
    </source>
</evidence>
<dbReference type="InterPro" id="IPR013783">
    <property type="entry name" value="Ig-like_fold"/>
</dbReference>
<evidence type="ECO:0000256" key="4">
    <source>
        <dbReference type="ARBA" id="ARBA00022676"/>
    </source>
</evidence>
<evidence type="ECO:0000256" key="12">
    <source>
        <dbReference type="ARBA" id="ARBA00023268"/>
    </source>
</evidence>
<evidence type="ECO:0000256" key="1">
    <source>
        <dbReference type="ARBA" id="ARBA00022475"/>
    </source>
</evidence>
<dbReference type="Pfam" id="PF00905">
    <property type="entry name" value="Transpeptidase"/>
    <property type="match status" value="1"/>
</dbReference>
<dbReference type="Gene3D" id="1.10.3810.10">
    <property type="entry name" value="Biosynthetic peptidoglycan transglycosylase-like"/>
    <property type="match status" value="1"/>
</dbReference>
<keyword evidence="2" id="KW-0121">Carboxypeptidase</keyword>
<evidence type="ECO:0000256" key="16">
    <source>
        <dbReference type="SAM" id="MobiDB-lite"/>
    </source>
</evidence>
<gene>
    <name evidence="19" type="ORF">H1164_07790</name>
</gene>
<keyword evidence="10" id="KW-1133">Transmembrane helix</keyword>
<dbReference type="InterPro" id="IPR036950">
    <property type="entry name" value="PBP_transglycosylase"/>
</dbReference>
<reference evidence="19 20" key="1">
    <citation type="submission" date="2020-07" db="EMBL/GenBank/DDBJ databases">
        <authorList>
            <person name="Feng H."/>
        </authorList>
    </citation>
    <scope>NUCLEOTIDE SEQUENCE [LARGE SCALE GENOMIC DNA]</scope>
    <source>
        <strain evidence="20">s-11</strain>
    </source>
</reference>
<dbReference type="GO" id="GO:0008658">
    <property type="term" value="F:penicillin binding"/>
    <property type="evidence" value="ECO:0007669"/>
    <property type="project" value="InterPro"/>
</dbReference>
<proteinExistence type="predicted"/>
<dbReference type="SUPFAM" id="SSF56601">
    <property type="entry name" value="beta-lactamase/transpeptidase-like"/>
    <property type="match status" value="1"/>
</dbReference>
<keyword evidence="4" id="KW-0328">Glycosyltransferase</keyword>
<evidence type="ECO:0000313" key="20">
    <source>
        <dbReference type="Proteomes" id="UP000530514"/>
    </source>
</evidence>
<keyword evidence="9" id="KW-0573">Peptidoglycan synthesis</keyword>
<dbReference type="InterPro" id="IPR001264">
    <property type="entry name" value="Glyco_trans_51"/>
</dbReference>
<dbReference type="GO" id="GO:0009252">
    <property type="term" value="P:peptidoglycan biosynthetic process"/>
    <property type="evidence" value="ECO:0007669"/>
    <property type="project" value="UniProtKB-KW"/>
</dbReference>
<dbReference type="InterPro" id="IPR023346">
    <property type="entry name" value="Lysozyme-like_dom_sf"/>
</dbReference>
<comment type="catalytic activity">
    <reaction evidence="14">
        <text>Preferential cleavage: (Ac)2-L-Lys-D-Ala-|-D-Ala. Also transpeptidation of peptidyl-alanyl moieties that are N-acyl substituents of D-alanine.</text>
        <dbReference type="EC" id="3.4.16.4"/>
    </reaction>
</comment>
<dbReference type="GO" id="GO:0009002">
    <property type="term" value="F:serine-type D-Ala-D-Ala carboxypeptidase activity"/>
    <property type="evidence" value="ECO:0007669"/>
    <property type="project" value="UniProtKB-EC"/>
</dbReference>
<comment type="caution">
    <text evidence="19">The sequence shown here is derived from an EMBL/GenBank/DDBJ whole genome shotgun (WGS) entry which is preliminary data.</text>
</comment>
<dbReference type="Gene3D" id="2.60.40.10">
    <property type="entry name" value="Immunoglobulins"/>
    <property type="match status" value="1"/>
</dbReference>
<accession>A0A7W2AH26</accession>
<keyword evidence="6" id="KW-0812">Transmembrane</keyword>
<feature type="compositionally biased region" description="Polar residues" evidence="16">
    <location>
        <begin position="805"/>
        <end position="814"/>
    </location>
</feature>
<dbReference type="PANTHER" id="PTHR32282">
    <property type="entry name" value="BINDING PROTEIN TRANSPEPTIDASE, PUTATIVE-RELATED"/>
    <property type="match status" value="1"/>
</dbReference>
<evidence type="ECO:0000256" key="10">
    <source>
        <dbReference type="ARBA" id="ARBA00022989"/>
    </source>
</evidence>
<dbReference type="GO" id="GO:0071555">
    <property type="term" value="P:cell wall organization"/>
    <property type="evidence" value="ECO:0007669"/>
    <property type="project" value="UniProtKB-KW"/>
</dbReference>
<evidence type="ECO:0000256" key="15">
    <source>
        <dbReference type="ARBA" id="ARBA00049902"/>
    </source>
</evidence>
<evidence type="ECO:0000256" key="14">
    <source>
        <dbReference type="ARBA" id="ARBA00034000"/>
    </source>
</evidence>
<keyword evidence="5" id="KW-0808">Transferase</keyword>
<evidence type="ECO:0000256" key="9">
    <source>
        <dbReference type="ARBA" id="ARBA00022984"/>
    </source>
</evidence>
<feature type="region of interest" description="Disordered" evidence="16">
    <location>
        <begin position="745"/>
        <end position="768"/>
    </location>
</feature>
<name>A0A7W2AH26_9BACL</name>
<dbReference type="GO" id="GO:0030288">
    <property type="term" value="C:outer membrane-bounded periplasmic space"/>
    <property type="evidence" value="ECO:0007669"/>
    <property type="project" value="TreeGrafter"/>
</dbReference>
<keyword evidence="20" id="KW-1185">Reference proteome</keyword>
<evidence type="ECO:0000259" key="17">
    <source>
        <dbReference type="Pfam" id="PF00905"/>
    </source>
</evidence>
<evidence type="ECO:0000256" key="8">
    <source>
        <dbReference type="ARBA" id="ARBA00022960"/>
    </source>
</evidence>
<keyword evidence="8" id="KW-0133">Cell shape</keyword>
<feature type="domain" description="Glycosyl transferase family 51" evidence="18">
    <location>
        <begin position="106"/>
        <end position="291"/>
    </location>
</feature>
<keyword evidence="1" id="KW-1003">Cell membrane</keyword>
<feature type="region of interest" description="Disordered" evidence="16">
    <location>
        <begin position="799"/>
        <end position="893"/>
    </location>
</feature>
<dbReference type="EMBL" id="JACEIP010000009">
    <property type="protein sequence ID" value="MBA4542802.1"/>
    <property type="molecule type" value="Genomic_DNA"/>
</dbReference>
<feature type="compositionally biased region" description="Gly residues" evidence="16">
    <location>
        <begin position="836"/>
        <end position="846"/>
    </location>
</feature>
<evidence type="ECO:0000259" key="18">
    <source>
        <dbReference type="Pfam" id="PF00912"/>
    </source>
</evidence>
<dbReference type="PANTHER" id="PTHR32282:SF32">
    <property type="entry name" value="PENICILLIN-BINDING PROTEIN 2A"/>
    <property type="match status" value="1"/>
</dbReference>
<keyword evidence="7" id="KW-0378">Hydrolase</keyword>
<feature type="compositionally biased region" description="Low complexity" evidence="16">
    <location>
        <begin position="823"/>
        <end position="835"/>
    </location>
</feature>
<keyword evidence="13" id="KW-0961">Cell wall biogenesis/degradation</keyword>
<dbReference type="OrthoDB" id="9766909at2"/>
<dbReference type="GO" id="GO:0008360">
    <property type="term" value="P:regulation of cell shape"/>
    <property type="evidence" value="ECO:0007669"/>
    <property type="project" value="UniProtKB-KW"/>
</dbReference>